<dbReference type="Proteomes" id="UP000507470">
    <property type="component" value="Unassembled WGS sequence"/>
</dbReference>
<keyword evidence="1" id="KW-1133">Transmembrane helix</keyword>
<dbReference type="InterPro" id="IPR008952">
    <property type="entry name" value="Tetraspanin_EC2_sf"/>
</dbReference>
<gene>
    <name evidence="2" type="ORF">MCOR_25987</name>
</gene>
<dbReference type="OrthoDB" id="6131345at2759"/>
<dbReference type="AlphaFoldDB" id="A0A6J8C3E7"/>
<proteinExistence type="predicted"/>
<keyword evidence="1" id="KW-0472">Membrane</keyword>
<protein>
    <submittedName>
        <fullName evidence="2">TSPAN18</fullName>
    </submittedName>
</protein>
<organism evidence="2 3">
    <name type="scientific">Mytilus coruscus</name>
    <name type="common">Sea mussel</name>
    <dbReference type="NCBI Taxonomy" id="42192"/>
    <lineage>
        <taxon>Eukaryota</taxon>
        <taxon>Metazoa</taxon>
        <taxon>Spiralia</taxon>
        <taxon>Lophotrochozoa</taxon>
        <taxon>Mollusca</taxon>
        <taxon>Bivalvia</taxon>
        <taxon>Autobranchia</taxon>
        <taxon>Pteriomorphia</taxon>
        <taxon>Mytilida</taxon>
        <taxon>Mytiloidea</taxon>
        <taxon>Mytilidae</taxon>
        <taxon>Mytilinae</taxon>
        <taxon>Mytilus</taxon>
    </lineage>
</organism>
<sequence length="196" mass="21404">MMAAGIAIQAKGGEYLQSYLPLLDNIEIGNTRMGFLLRAVAGIVIATGIFSIVVSLMGIVGACKRLVVLLIIFQGNLRQKMLQLIQNYEGDFGSILTTAWNFLFLTFQCCGVNQQIQVNDFISTLWWTTPTRGPRVVPTFCCKGATPDSATTAFVQPCTLAVNPATSYVDRIIAAATSFILVSQIRKEDNELSDKN</sequence>
<accession>A0A6J8C3E7</accession>
<dbReference type="CDD" id="cd03127">
    <property type="entry name" value="tetraspanin_LEL"/>
    <property type="match status" value="1"/>
</dbReference>
<name>A0A6J8C3E7_MYTCO</name>
<dbReference type="SUPFAM" id="SSF48652">
    <property type="entry name" value="Tetraspanin"/>
    <property type="match status" value="1"/>
</dbReference>
<feature type="transmembrane region" description="Helical" evidence="1">
    <location>
        <begin position="40"/>
        <end position="73"/>
    </location>
</feature>
<evidence type="ECO:0000313" key="2">
    <source>
        <dbReference type="EMBL" id="CAC5390938.1"/>
    </source>
</evidence>
<dbReference type="Gene3D" id="1.10.1450.10">
    <property type="entry name" value="Tetraspanin"/>
    <property type="match status" value="1"/>
</dbReference>
<keyword evidence="1" id="KW-0812">Transmembrane</keyword>
<evidence type="ECO:0000313" key="3">
    <source>
        <dbReference type="Proteomes" id="UP000507470"/>
    </source>
</evidence>
<evidence type="ECO:0000256" key="1">
    <source>
        <dbReference type="SAM" id="Phobius"/>
    </source>
</evidence>
<dbReference type="GO" id="GO:0016020">
    <property type="term" value="C:membrane"/>
    <property type="evidence" value="ECO:0007669"/>
    <property type="project" value="InterPro"/>
</dbReference>
<dbReference type="EMBL" id="CACVKT020004646">
    <property type="protein sequence ID" value="CAC5390938.1"/>
    <property type="molecule type" value="Genomic_DNA"/>
</dbReference>
<keyword evidence="3" id="KW-1185">Reference proteome</keyword>
<reference evidence="2 3" key="1">
    <citation type="submission" date="2020-06" db="EMBL/GenBank/DDBJ databases">
        <authorList>
            <person name="Li R."/>
            <person name="Bekaert M."/>
        </authorList>
    </citation>
    <scope>NUCLEOTIDE SEQUENCE [LARGE SCALE GENOMIC DNA]</scope>
    <source>
        <strain evidence="3">wild</strain>
    </source>
</reference>